<comment type="catalytic activity">
    <reaction evidence="1">
        <text>S-ubiquitinyl-[E2 ubiquitin-conjugating enzyme]-L-cysteine + [acceptor protein]-L-lysine = [E2 ubiquitin-conjugating enzyme]-L-cysteine + N(6)-ubiquitinyl-[acceptor protein]-L-lysine.</text>
        <dbReference type="EC" id="2.3.2.27"/>
    </reaction>
</comment>
<dbReference type="GO" id="GO:0061630">
    <property type="term" value="F:ubiquitin protein ligase activity"/>
    <property type="evidence" value="ECO:0007669"/>
    <property type="project" value="UniProtKB-EC"/>
</dbReference>
<dbReference type="InterPro" id="IPR011989">
    <property type="entry name" value="ARM-like"/>
</dbReference>
<dbReference type="CDD" id="cd16664">
    <property type="entry name" value="RING-Ubox_PUB"/>
    <property type="match status" value="1"/>
</dbReference>
<dbReference type="EC" id="2.3.2.27" evidence="3"/>
<evidence type="ECO:0000256" key="3">
    <source>
        <dbReference type="ARBA" id="ARBA00012483"/>
    </source>
</evidence>
<dbReference type="Proteomes" id="UP000822688">
    <property type="component" value="Chromosome 4"/>
</dbReference>
<evidence type="ECO:0000256" key="4">
    <source>
        <dbReference type="ARBA" id="ARBA00022679"/>
    </source>
</evidence>
<evidence type="ECO:0000313" key="7">
    <source>
        <dbReference type="EMBL" id="KAG0580064.1"/>
    </source>
</evidence>
<organism evidence="7 8">
    <name type="scientific">Ceratodon purpureus</name>
    <name type="common">Fire moss</name>
    <name type="synonym">Dicranum purpureum</name>
    <dbReference type="NCBI Taxonomy" id="3225"/>
    <lineage>
        <taxon>Eukaryota</taxon>
        <taxon>Viridiplantae</taxon>
        <taxon>Streptophyta</taxon>
        <taxon>Embryophyta</taxon>
        <taxon>Bryophyta</taxon>
        <taxon>Bryophytina</taxon>
        <taxon>Bryopsida</taxon>
        <taxon>Dicranidae</taxon>
        <taxon>Pseudoditrichales</taxon>
        <taxon>Ditrichaceae</taxon>
        <taxon>Ceratodon</taxon>
    </lineage>
</organism>
<comment type="caution">
    <text evidence="7">The sequence shown here is derived from an EMBL/GenBank/DDBJ whole genome shotgun (WGS) entry which is preliminary data.</text>
</comment>
<accession>A0A8T0I8X2</accession>
<evidence type="ECO:0000256" key="2">
    <source>
        <dbReference type="ARBA" id="ARBA00004906"/>
    </source>
</evidence>
<keyword evidence="4" id="KW-0808">Transferase</keyword>
<dbReference type="Pfam" id="PF25598">
    <property type="entry name" value="ARM_PUB"/>
    <property type="match status" value="1"/>
</dbReference>
<evidence type="ECO:0000259" key="6">
    <source>
        <dbReference type="PROSITE" id="PS51698"/>
    </source>
</evidence>
<dbReference type="SUPFAM" id="SSF48371">
    <property type="entry name" value="ARM repeat"/>
    <property type="match status" value="1"/>
</dbReference>
<dbReference type="InterPro" id="IPR045185">
    <property type="entry name" value="PUB22/23/24-like"/>
</dbReference>
<sequence length="453" mass="49506">MALGSGLQVWSEKVATKQKALQEVAAGKASVEEEKQQQQQAAGVVVPSFFLCPISLELMRDPVTLSTGMTYDRASIEKWLGFGNNTCPTTNQVLESDEMIPNHTLRRLIQSWCEKNQAYGVERIPTPKALLESDEVRGLLHAIAGCPERDVVKQLWRLAKECEHNRKCIAQAGAVPILAAAIGTLGMAMDMDMETCSDALGVISLLQLNDGDKKALANPKTLSSLSLLLLTHGSSHLDAKINTANILLALCEYDPHLKGAVGELPGAIKGLLKLLKEEDLYPRAITASLRCLLSLCLPRRNRVLAIDHRAISIVVELLPNTEKRNKELCFALLELLASCAEGREAISNSHLAIPMIVKSMLGVSHRATEHAVATLWVVLSYASNRSVINTALQAGAFTNLLMLLPSECSQRAKLKARDCLKLLNEVWGSYTCRPADDFGMSNKRNHVFATELV</sequence>
<dbReference type="FunFam" id="3.30.40.10:FF:000442">
    <property type="entry name" value="RING-type E3 ubiquitin transferase"/>
    <property type="match status" value="1"/>
</dbReference>
<dbReference type="InterPro" id="IPR013083">
    <property type="entry name" value="Znf_RING/FYVE/PHD"/>
</dbReference>
<dbReference type="Pfam" id="PF04564">
    <property type="entry name" value="U-box"/>
    <property type="match status" value="1"/>
</dbReference>
<reference evidence="7" key="1">
    <citation type="submission" date="2020-06" db="EMBL/GenBank/DDBJ databases">
        <title>WGS assembly of Ceratodon purpureus strain R40.</title>
        <authorList>
            <person name="Carey S.B."/>
            <person name="Jenkins J."/>
            <person name="Shu S."/>
            <person name="Lovell J.T."/>
            <person name="Sreedasyam A."/>
            <person name="Maumus F."/>
            <person name="Tiley G.P."/>
            <person name="Fernandez-Pozo N."/>
            <person name="Barry K."/>
            <person name="Chen C."/>
            <person name="Wang M."/>
            <person name="Lipzen A."/>
            <person name="Daum C."/>
            <person name="Saski C.A."/>
            <person name="Payton A.C."/>
            <person name="Mcbreen J.C."/>
            <person name="Conrad R.E."/>
            <person name="Kollar L.M."/>
            <person name="Olsson S."/>
            <person name="Huttunen S."/>
            <person name="Landis J.B."/>
            <person name="Wickett N.J."/>
            <person name="Johnson M.G."/>
            <person name="Rensing S.A."/>
            <person name="Grimwood J."/>
            <person name="Schmutz J."/>
            <person name="Mcdaniel S.F."/>
        </authorList>
    </citation>
    <scope>NUCLEOTIDE SEQUENCE</scope>
    <source>
        <strain evidence="7">R40</strain>
    </source>
</reference>
<evidence type="ECO:0000256" key="5">
    <source>
        <dbReference type="ARBA" id="ARBA00022786"/>
    </source>
</evidence>
<dbReference type="SMART" id="SM00504">
    <property type="entry name" value="Ubox"/>
    <property type="match status" value="1"/>
</dbReference>
<keyword evidence="8" id="KW-1185">Reference proteome</keyword>
<dbReference type="GO" id="GO:0016567">
    <property type="term" value="P:protein ubiquitination"/>
    <property type="evidence" value="ECO:0007669"/>
    <property type="project" value="InterPro"/>
</dbReference>
<dbReference type="InterPro" id="IPR016024">
    <property type="entry name" value="ARM-type_fold"/>
</dbReference>
<dbReference type="InterPro" id="IPR045210">
    <property type="entry name" value="RING-Ubox_PUB"/>
</dbReference>
<proteinExistence type="predicted"/>
<dbReference type="PANTHER" id="PTHR22849:SF164">
    <property type="entry name" value="U-BOX DOMAIN-CONTAINING PROTEIN"/>
    <property type="match status" value="1"/>
</dbReference>
<dbReference type="InterPro" id="IPR058678">
    <property type="entry name" value="ARM_PUB"/>
</dbReference>
<name>A0A8T0I8X2_CERPU</name>
<dbReference type="InterPro" id="IPR003613">
    <property type="entry name" value="Ubox_domain"/>
</dbReference>
<protein>
    <recommendedName>
        <fullName evidence="3">RING-type E3 ubiquitin transferase</fullName>
        <ecNumber evidence="3">2.3.2.27</ecNumber>
    </recommendedName>
</protein>
<dbReference type="PANTHER" id="PTHR22849">
    <property type="entry name" value="WDSAM1 PROTEIN"/>
    <property type="match status" value="1"/>
</dbReference>
<dbReference type="EMBL" id="CM026424">
    <property type="protein sequence ID" value="KAG0580064.1"/>
    <property type="molecule type" value="Genomic_DNA"/>
</dbReference>
<dbReference type="PROSITE" id="PS51698">
    <property type="entry name" value="U_BOX"/>
    <property type="match status" value="1"/>
</dbReference>
<feature type="domain" description="U-box" evidence="6">
    <location>
        <begin position="45"/>
        <end position="119"/>
    </location>
</feature>
<dbReference type="AlphaFoldDB" id="A0A8T0I8X2"/>
<evidence type="ECO:0000256" key="1">
    <source>
        <dbReference type="ARBA" id="ARBA00000900"/>
    </source>
</evidence>
<evidence type="ECO:0000313" key="8">
    <source>
        <dbReference type="Proteomes" id="UP000822688"/>
    </source>
</evidence>
<dbReference type="Gene3D" id="1.25.10.10">
    <property type="entry name" value="Leucine-rich Repeat Variant"/>
    <property type="match status" value="1"/>
</dbReference>
<comment type="pathway">
    <text evidence="2">Protein modification; protein ubiquitination.</text>
</comment>
<keyword evidence="5" id="KW-0833">Ubl conjugation pathway</keyword>
<dbReference type="SUPFAM" id="SSF57850">
    <property type="entry name" value="RING/U-box"/>
    <property type="match status" value="1"/>
</dbReference>
<dbReference type="Gene3D" id="3.30.40.10">
    <property type="entry name" value="Zinc/RING finger domain, C3HC4 (zinc finger)"/>
    <property type="match status" value="1"/>
</dbReference>
<gene>
    <name evidence="7" type="ORF">KC19_4G144500</name>
</gene>